<reference evidence="2 3" key="1">
    <citation type="submission" date="2024-09" db="EMBL/GenBank/DDBJ databases">
        <title>Chromosome-scale assembly of Riccia fluitans.</title>
        <authorList>
            <person name="Paukszto L."/>
            <person name="Sawicki J."/>
            <person name="Karawczyk K."/>
            <person name="Piernik-Szablinska J."/>
            <person name="Szczecinska M."/>
            <person name="Mazdziarz M."/>
        </authorList>
    </citation>
    <scope>NUCLEOTIDE SEQUENCE [LARGE SCALE GENOMIC DNA]</scope>
    <source>
        <strain evidence="2">Rf_01</strain>
        <tissue evidence="2">Aerial parts of the thallus</tissue>
    </source>
</reference>
<evidence type="ECO:0000313" key="3">
    <source>
        <dbReference type="Proteomes" id="UP001605036"/>
    </source>
</evidence>
<comment type="caution">
    <text evidence="2">The sequence shown here is derived from an EMBL/GenBank/DDBJ whole genome shotgun (WGS) entry which is preliminary data.</text>
</comment>
<dbReference type="Proteomes" id="UP001605036">
    <property type="component" value="Unassembled WGS sequence"/>
</dbReference>
<proteinExistence type="predicted"/>
<accession>A0ABD1Z1U7</accession>
<organism evidence="2 3">
    <name type="scientific">Riccia fluitans</name>
    <dbReference type="NCBI Taxonomy" id="41844"/>
    <lineage>
        <taxon>Eukaryota</taxon>
        <taxon>Viridiplantae</taxon>
        <taxon>Streptophyta</taxon>
        <taxon>Embryophyta</taxon>
        <taxon>Marchantiophyta</taxon>
        <taxon>Marchantiopsida</taxon>
        <taxon>Marchantiidae</taxon>
        <taxon>Marchantiales</taxon>
        <taxon>Ricciaceae</taxon>
        <taxon>Riccia</taxon>
    </lineage>
</organism>
<sequence length="80" mass="8802">MNSPSGRAARDINKRKLGGGNALKHEEGESAVAEGYWIDKAQANLAQRIEEPLNRNELSAEQIQRGDKWNVARISSALKS</sequence>
<evidence type="ECO:0000313" key="2">
    <source>
        <dbReference type="EMBL" id="KAL2641680.1"/>
    </source>
</evidence>
<keyword evidence="3" id="KW-1185">Reference proteome</keyword>
<protein>
    <submittedName>
        <fullName evidence="2">Uncharacterized protein</fullName>
    </submittedName>
</protein>
<dbReference type="AlphaFoldDB" id="A0ABD1Z1U7"/>
<gene>
    <name evidence="2" type="ORF">R1flu_009267</name>
</gene>
<name>A0ABD1Z1U7_9MARC</name>
<dbReference type="EMBL" id="JBHFFA010000002">
    <property type="protein sequence ID" value="KAL2641680.1"/>
    <property type="molecule type" value="Genomic_DNA"/>
</dbReference>
<evidence type="ECO:0000256" key="1">
    <source>
        <dbReference type="SAM" id="MobiDB-lite"/>
    </source>
</evidence>
<feature type="region of interest" description="Disordered" evidence="1">
    <location>
        <begin position="1"/>
        <end position="25"/>
    </location>
</feature>